<gene>
    <name evidence="1" type="ORF">GJ654_00865</name>
</gene>
<dbReference type="EMBL" id="WNKS01000001">
    <property type="protein sequence ID" value="MTV29536.1"/>
    <property type="molecule type" value="Genomic_DNA"/>
</dbReference>
<protein>
    <submittedName>
        <fullName evidence="1">Uncharacterized protein</fullName>
    </submittedName>
</protein>
<sequence>MGFPRQVYGFRFGVWGGDVKVEALLVPPLTSPRPRPFFMTQAQPEDLMKKIALSALAAVLASSPCFAERFLWEDGWIERRGDQWIEMPENRSGEHNRFIELSRSRDVLLIFDRSRNFLMRFPFYDGTAGWTTPDRDKWVDFKFTRYEP</sequence>
<proteinExistence type="predicted"/>
<dbReference type="Proteomes" id="UP000439113">
    <property type="component" value="Unassembled WGS sequence"/>
</dbReference>
<comment type="caution">
    <text evidence="1">The sequence shown here is derived from an EMBL/GenBank/DDBJ whole genome shotgun (WGS) entry which is preliminary data.</text>
</comment>
<evidence type="ECO:0000313" key="1">
    <source>
        <dbReference type="EMBL" id="MTV29536.1"/>
    </source>
</evidence>
<organism evidence="1 2">
    <name type="scientific">Rhodoblastus acidophilus</name>
    <name type="common">Rhodopseudomonas acidophila</name>
    <dbReference type="NCBI Taxonomy" id="1074"/>
    <lineage>
        <taxon>Bacteria</taxon>
        <taxon>Pseudomonadati</taxon>
        <taxon>Pseudomonadota</taxon>
        <taxon>Alphaproteobacteria</taxon>
        <taxon>Hyphomicrobiales</taxon>
        <taxon>Rhodoblastaceae</taxon>
        <taxon>Rhodoblastus</taxon>
    </lineage>
</organism>
<evidence type="ECO:0000313" key="2">
    <source>
        <dbReference type="Proteomes" id="UP000439113"/>
    </source>
</evidence>
<name>A0A6N8DIF5_RHOAC</name>
<dbReference type="AlphaFoldDB" id="A0A6N8DIF5"/>
<accession>A0A6N8DIF5</accession>
<reference evidence="1 2" key="1">
    <citation type="submission" date="2019-11" db="EMBL/GenBank/DDBJ databases">
        <title>Whole-genome sequence of a Rhodoblastus acidophilus DSM 142.</title>
        <authorList>
            <person name="Kyndt J.A."/>
            <person name="Meyer T.E."/>
        </authorList>
    </citation>
    <scope>NUCLEOTIDE SEQUENCE [LARGE SCALE GENOMIC DNA]</scope>
    <source>
        <strain evidence="1 2">DSM 142</strain>
    </source>
</reference>